<name>I2E1Y0_RHIML</name>
<accession>I2E1Y0</accession>
<evidence type="ECO:0000313" key="2">
    <source>
        <dbReference type="EMBL" id="AFJ91498.1"/>
    </source>
</evidence>
<dbReference type="EMBL" id="JQ665880">
    <property type="protein sequence ID" value="AFJ91494.1"/>
    <property type="molecule type" value="Genomic_DNA"/>
</dbReference>
<proteinExistence type="predicted"/>
<geneLocation type="plasmid" evidence="2">
    <name>pHRC017</name>
</geneLocation>
<dbReference type="AlphaFoldDB" id="I2E1Y0"/>
<reference evidence="2" key="1">
    <citation type="journal article" date="2012" name="Mol. Plant Microbe Interact.">
        <title>Rhizobial plasmids that cause impaired symbiotic nitrogen fixation and enhanced host invasion.</title>
        <authorList>
            <person name="Crook M.B."/>
            <person name="Lindsay D.P."/>
            <person name="Biggs M.B."/>
            <person name="Bentley J.S."/>
            <person name="Price J.C."/>
            <person name="Clement S.C."/>
            <person name="Clement M.J."/>
            <person name="Long S.R."/>
            <person name="Griffitts J.S."/>
        </authorList>
    </citation>
    <scope>NUCLEOTIDE SEQUENCE</scope>
    <source>
        <strain evidence="2">C017</strain>
        <plasmid evidence="2">pHRC017</plasmid>
    </source>
</reference>
<evidence type="ECO:0000313" key="1">
    <source>
        <dbReference type="EMBL" id="AFJ91494.1"/>
    </source>
</evidence>
<protein>
    <submittedName>
        <fullName evidence="2">Uncharacterized protein</fullName>
    </submittedName>
</protein>
<sequence>MAQGLQVVIEGRFGGDRVVWHRPALAACSGTRRDDRR</sequence>
<gene>
    <name evidence="1" type="ORF">pHRC017_0422</name>
    <name evidence="2" type="ORF">pHRC017_0426</name>
</gene>
<organism evidence="2">
    <name type="scientific">Rhizobium meliloti</name>
    <name type="common">Ensifer meliloti</name>
    <name type="synonym">Sinorhizobium meliloti</name>
    <dbReference type="NCBI Taxonomy" id="382"/>
    <lineage>
        <taxon>Bacteria</taxon>
        <taxon>Pseudomonadati</taxon>
        <taxon>Pseudomonadota</taxon>
        <taxon>Alphaproteobacteria</taxon>
        <taxon>Hyphomicrobiales</taxon>
        <taxon>Rhizobiaceae</taxon>
        <taxon>Sinorhizobium/Ensifer group</taxon>
        <taxon>Sinorhizobium</taxon>
    </lineage>
</organism>
<dbReference type="EMBL" id="JQ665880">
    <property type="protein sequence ID" value="AFJ91498.1"/>
    <property type="molecule type" value="Genomic_DNA"/>
</dbReference>
<keyword evidence="2" id="KW-0614">Plasmid</keyword>